<evidence type="ECO:0000256" key="6">
    <source>
        <dbReference type="SAM" id="MobiDB-lite"/>
    </source>
</evidence>
<feature type="region of interest" description="Disordered" evidence="6">
    <location>
        <begin position="1"/>
        <end position="24"/>
    </location>
</feature>
<dbReference type="Proteomes" id="UP000198327">
    <property type="component" value="Unassembled WGS sequence"/>
</dbReference>
<feature type="transmembrane region" description="Helical" evidence="7">
    <location>
        <begin position="310"/>
        <end position="329"/>
    </location>
</feature>
<name>A0A239FJD5_9NOCA</name>
<feature type="transmembrane region" description="Helical" evidence="7">
    <location>
        <begin position="140"/>
        <end position="158"/>
    </location>
</feature>
<dbReference type="GO" id="GO:0022857">
    <property type="term" value="F:transmembrane transporter activity"/>
    <property type="evidence" value="ECO:0007669"/>
    <property type="project" value="InterPro"/>
</dbReference>
<feature type="compositionally biased region" description="Polar residues" evidence="6">
    <location>
        <begin position="1"/>
        <end position="15"/>
    </location>
</feature>
<keyword evidence="2" id="KW-1003">Cell membrane</keyword>
<keyword evidence="5 7" id="KW-0472">Membrane</keyword>
<evidence type="ECO:0000256" key="4">
    <source>
        <dbReference type="ARBA" id="ARBA00022989"/>
    </source>
</evidence>
<dbReference type="PANTHER" id="PTHR32196">
    <property type="entry name" value="ABC TRANSPORTER PERMEASE PROTEIN YPHD-RELATED-RELATED"/>
    <property type="match status" value="1"/>
</dbReference>
<keyword evidence="3 7" id="KW-0812">Transmembrane</keyword>
<evidence type="ECO:0000256" key="3">
    <source>
        <dbReference type="ARBA" id="ARBA00022692"/>
    </source>
</evidence>
<accession>A0A239FJD5</accession>
<evidence type="ECO:0000313" key="9">
    <source>
        <dbReference type="Proteomes" id="UP000198327"/>
    </source>
</evidence>
<dbReference type="GO" id="GO:0005886">
    <property type="term" value="C:plasma membrane"/>
    <property type="evidence" value="ECO:0007669"/>
    <property type="project" value="UniProtKB-SubCell"/>
</dbReference>
<dbReference type="AlphaFoldDB" id="A0A239FJD5"/>
<evidence type="ECO:0000313" key="8">
    <source>
        <dbReference type="EMBL" id="SNS56383.1"/>
    </source>
</evidence>
<feature type="transmembrane region" description="Helical" evidence="7">
    <location>
        <begin position="178"/>
        <end position="200"/>
    </location>
</feature>
<dbReference type="EMBL" id="FZOW01000003">
    <property type="protein sequence ID" value="SNS56383.1"/>
    <property type="molecule type" value="Genomic_DNA"/>
</dbReference>
<feature type="transmembrane region" description="Helical" evidence="7">
    <location>
        <begin position="30"/>
        <end position="50"/>
    </location>
</feature>
<evidence type="ECO:0000256" key="7">
    <source>
        <dbReference type="SAM" id="Phobius"/>
    </source>
</evidence>
<dbReference type="Pfam" id="PF02653">
    <property type="entry name" value="BPD_transp_2"/>
    <property type="match status" value="1"/>
</dbReference>
<feature type="transmembrane region" description="Helical" evidence="7">
    <location>
        <begin position="258"/>
        <end position="277"/>
    </location>
</feature>
<keyword evidence="4 7" id="KW-1133">Transmembrane helix</keyword>
<dbReference type="RefSeq" id="WP_217899928.1">
    <property type="nucleotide sequence ID" value="NZ_FZOW01000003.1"/>
</dbReference>
<sequence>MSTSIDTSAVASSPTPGKEPRNKTSPSVFLVKYSMLVVLVLLVIVATFLYDGFLAPANIRDILVQNAAVGIIAVGMTFVIISGGFDLSVGATYALGSTVFAGVTISTGSVALAGAAALAAGLLCGLANGLLVAKLHINPFVATLGSASVISGLAYIYSNSAPFIVSQPGFQALSKSHTLGLPTPIFILILTMVVGGIVLAKTTIGRNVQAVGGNTEAGWLSGLRVPSITASVYVLTGALAAIAGMIDASRLAVGQADVGANIALDAIAIVVVGGTSLRGGEGAMWRSAVGLLILATLTNVFYSLNVSQHWQLIAKGLIVIAAVALDSAARRRS</sequence>
<feature type="transmembrane region" description="Helical" evidence="7">
    <location>
        <begin position="228"/>
        <end position="246"/>
    </location>
</feature>
<organism evidence="8 9">
    <name type="scientific">Rhodococcoides kyotonense</name>
    <dbReference type="NCBI Taxonomy" id="398843"/>
    <lineage>
        <taxon>Bacteria</taxon>
        <taxon>Bacillati</taxon>
        <taxon>Actinomycetota</taxon>
        <taxon>Actinomycetes</taxon>
        <taxon>Mycobacteriales</taxon>
        <taxon>Nocardiaceae</taxon>
        <taxon>Rhodococcoides</taxon>
    </lineage>
</organism>
<proteinExistence type="predicted"/>
<keyword evidence="9" id="KW-1185">Reference proteome</keyword>
<dbReference type="InterPro" id="IPR001851">
    <property type="entry name" value="ABC_transp_permease"/>
</dbReference>
<evidence type="ECO:0000256" key="5">
    <source>
        <dbReference type="ARBA" id="ARBA00023136"/>
    </source>
</evidence>
<dbReference type="CDD" id="cd06579">
    <property type="entry name" value="TM_PBP1_transp_AraH_like"/>
    <property type="match status" value="1"/>
</dbReference>
<evidence type="ECO:0000256" key="1">
    <source>
        <dbReference type="ARBA" id="ARBA00004651"/>
    </source>
</evidence>
<feature type="transmembrane region" description="Helical" evidence="7">
    <location>
        <begin position="105"/>
        <end position="133"/>
    </location>
</feature>
<gene>
    <name evidence="8" type="ORF">SAMN05421642_103298</name>
</gene>
<reference evidence="9" key="1">
    <citation type="submission" date="2017-06" db="EMBL/GenBank/DDBJ databases">
        <authorList>
            <person name="Varghese N."/>
            <person name="Submissions S."/>
        </authorList>
    </citation>
    <scope>NUCLEOTIDE SEQUENCE [LARGE SCALE GENOMIC DNA]</scope>
    <source>
        <strain evidence="9">JCM 23211</strain>
    </source>
</reference>
<protein>
    <submittedName>
        <fullName evidence="8">Ribose transport system permease protein/putative xylitol transport system permease protein</fullName>
    </submittedName>
</protein>
<comment type="subcellular location">
    <subcellularLocation>
        <location evidence="1">Cell membrane</location>
        <topology evidence="1">Multi-pass membrane protein</topology>
    </subcellularLocation>
</comment>
<feature type="transmembrane region" description="Helical" evidence="7">
    <location>
        <begin position="62"/>
        <end position="85"/>
    </location>
</feature>
<evidence type="ECO:0000256" key="2">
    <source>
        <dbReference type="ARBA" id="ARBA00022475"/>
    </source>
</evidence>
<feature type="transmembrane region" description="Helical" evidence="7">
    <location>
        <begin position="284"/>
        <end position="304"/>
    </location>
</feature>